<dbReference type="EMBL" id="BKCP01004916">
    <property type="protein sequence ID" value="GER34538.1"/>
    <property type="molecule type" value="Genomic_DNA"/>
</dbReference>
<keyword evidence="2" id="KW-0808">Transferase</keyword>
<feature type="compositionally biased region" description="Basic and acidic residues" evidence="1">
    <location>
        <begin position="226"/>
        <end position="242"/>
    </location>
</feature>
<reference evidence="3" key="1">
    <citation type="journal article" date="2019" name="Curr. Biol.">
        <title>Genome Sequence of Striga asiatica Provides Insight into the Evolution of Plant Parasitism.</title>
        <authorList>
            <person name="Yoshida S."/>
            <person name="Kim S."/>
            <person name="Wafula E.K."/>
            <person name="Tanskanen J."/>
            <person name="Kim Y.M."/>
            <person name="Honaas L."/>
            <person name="Yang Z."/>
            <person name="Spallek T."/>
            <person name="Conn C.E."/>
            <person name="Ichihashi Y."/>
            <person name="Cheong K."/>
            <person name="Cui S."/>
            <person name="Der J.P."/>
            <person name="Gundlach H."/>
            <person name="Jiao Y."/>
            <person name="Hori C."/>
            <person name="Ishida J.K."/>
            <person name="Kasahara H."/>
            <person name="Kiba T."/>
            <person name="Kim M.S."/>
            <person name="Koo N."/>
            <person name="Laohavisit A."/>
            <person name="Lee Y.H."/>
            <person name="Lumba S."/>
            <person name="McCourt P."/>
            <person name="Mortimer J.C."/>
            <person name="Mutuku J.M."/>
            <person name="Nomura T."/>
            <person name="Sasaki-Sekimoto Y."/>
            <person name="Seto Y."/>
            <person name="Wang Y."/>
            <person name="Wakatake T."/>
            <person name="Sakakibara H."/>
            <person name="Demura T."/>
            <person name="Yamaguchi S."/>
            <person name="Yoneyama K."/>
            <person name="Manabe R.I."/>
            <person name="Nelson D.C."/>
            <person name="Schulman A.H."/>
            <person name="Timko M.P."/>
            <person name="dePamphilis C.W."/>
            <person name="Choi D."/>
            <person name="Shirasu K."/>
        </authorList>
    </citation>
    <scope>NUCLEOTIDE SEQUENCE [LARGE SCALE GENOMIC DNA]</scope>
    <source>
        <strain evidence="3">cv. UVA1</strain>
    </source>
</reference>
<dbReference type="AlphaFoldDB" id="A0A5A7PPG2"/>
<name>A0A5A7PPG2_STRAF</name>
<evidence type="ECO:0000313" key="3">
    <source>
        <dbReference type="Proteomes" id="UP000325081"/>
    </source>
</evidence>
<gene>
    <name evidence="2" type="ORF">STAS_10772</name>
</gene>
<feature type="region of interest" description="Disordered" evidence="1">
    <location>
        <begin position="217"/>
        <end position="244"/>
    </location>
</feature>
<protein>
    <submittedName>
        <fullName evidence="2">Nucleotide-diphospho-sugar transferase superfamily protein</fullName>
    </submittedName>
</protein>
<dbReference type="GO" id="GO:0016740">
    <property type="term" value="F:transferase activity"/>
    <property type="evidence" value="ECO:0007669"/>
    <property type="project" value="UniProtKB-KW"/>
</dbReference>
<evidence type="ECO:0000313" key="2">
    <source>
        <dbReference type="EMBL" id="GER34538.1"/>
    </source>
</evidence>
<comment type="caution">
    <text evidence="2">The sequence shown here is derived from an EMBL/GenBank/DDBJ whole genome shotgun (WGS) entry which is preliminary data.</text>
</comment>
<dbReference type="Proteomes" id="UP000325081">
    <property type="component" value="Unassembled WGS sequence"/>
</dbReference>
<organism evidence="2 3">
    <name type="scientific">Striga asiatica</name>
    <name type="common">Asiatic witchweed</name>
    <name type="synonym">Buchnera asiatica</name>
    <dbReference type="NCBI Taxonomy" id="4170"/>
    <lineage>
        <taxon>Eukaryota</taxon>
        <taxon>Viridiplantae</taxon>
        <taxon>Streptophyta</taxon>
        <taxon>Embryophyta</taxon>
        <taxon>Tracheophyta</taxon>
        <taxon>Spermatophyta</taxon>
        <taxon>Magnoliopsida</taxon>
        <taxon>eudicotyledons</taxon>
        <taxon>Gunneridae</taxon>
        <taxon>Pentapetalae</taxon>
        <taxon>asterids</taxon>
        <taxon>lamiids</taxon>
        <taxon>Lamiales</taxon>
        <taxon>Orobanchaceae</taxon>
        <taxon>Buchnereae</taxon>
        <taxon>Striga</taxon>
    </lineage>
</organism>
<evidence type="ECO:0000256" key="1">
    <source>
        <dbReference type="SAM" id="MobiDB-lite"/>
    </source>
</evidence>
<sequence length="269" mass="29874">MWPVDMGPIIFSRMKPPRKAAGSRASMALMAFSRASWVLCLGGRVESWPICIDLREHPKVSLSRETGKVLTASGLDIAPDTGDSDHLNQRNLHRVQHHREPPRVGVPQEVRRRVPPPFAVEYGPAYLRPDDVVVRKAVVWSDAGLQQSAPHRRLPLPHRRLERHNTLHPSVRLIHEPAVPPNRAHVLCGRPRVETCVETAGAAEDPSTRVYDAVLGDEALGGGRGGEVREGLTEGREGEPPRSRRRTVVLWWERVAARGHPAVPPPTTM</sequence>
<keyword evidence="3" id="KW-1185">Reference proteome</keyword>
<accession>A0A5A7PPG2</accession>
<proteinExistence type="predicted"/>